<name>A0A3B0SCE2_9ZZZZ</name>
<dbReference type="EMBL" id="UOEG01000265">
    <property type="protein sequence ID" value="VAW03775.1"/>
    <property type="molecule type" value="Genomic_DNA"/>
</dbReference>
<sequence>METYDGIPRPDGSLEFRLQGGNALLDQLAAANLLPAEQAVGIRMILSLLCQPGKGEDNLTSRIEMTPEGHIIANGQRLK</sequence>
<proteinExistence type="predicted"/>
<dbReference type="AlphaFoldDB" id="A0A3B0SCE2"/>
<reference evidence="1" key="1">
    <citation type="submission" date="2018-06" db="EMBL/GenBank/DDBJ databases">
        <authorList>
            <person name="Zhirakovskaya E."/>
        </authorList>
    </citation>
    <scope>NUCLEOTIDE SEQUENCE</scope>
</reference>
<evidence type="ECO:0000313" key="1">
    <source>
        <dbReference type="EMBL" id="VAW03775.1"/>
    </source>
</evidence>
<gene>
    <name evidence="1" type="ORF">MNBD_ALPHA07-1000</name>
</gene>
<accession>A0A3B0SCE2</accession>
<protein>
    <submittedName>
        <fullName evidence="1">Uncharacterized protein</fullName>
    </submittedName>
</protein>
<organism evidence="1">
    <name type="scientific">hydrothermal vent metagenome</name>
    <dbReference type="NCBI Taxonomy" id="652676"/>
    <lineage>
        <taxon>unclassified sequences</taxon>
        <taxon>metagenomes</taxon>
        <taxon>ecological metagenomes</taxon>
    </lineage>
</organism>